<dbReference type="EMBL" id="CP016616">
    <property type="protein sequence ID" value="ANY77663.1"/>
    <property type="molecule type" value="Genomic_DNA"/>
</dbReference>
<gene>
    <name evidence="2" type="ORF">BB934_04965</name>
</gene>
<reference evidence="2" key="1">
    <citation type="submission" date="2016-07" db="EMBL/GenBank/DDBJ databases">
        <title>Microvirga ossetica sp. nov. a new species of rhizobia isolated from root nodules of the legume species Vicia alpestris Steven originated from North Ossetia region in the Caucasus.</title>
        <authorList>
            <person name="Safronova V.I."/>
            <person name="Kuznetsova I.G."/>
            <person name="Sazanova A.L."/>
            <person name="Belimov A."/>
            <person name="Andronov E."/>
            <person name="Osledkin Y.S."/>
            <person name="Onishchuk O.P."/>
            <person name="Kurchak O.N."/>
            <person name="Shaposhnikov A.I."/>
            <person name="Willems A."/>
            <person name="Tikhonovich I.A."/>
        </authorList>
    </citation>
    <scope>NUCLEOTIDE SEQUENCE [LARGE SCALE GENOMIC DNA]</scope>
    <source>
        <strain evidence="2">V5/3M</strain>
    </source>
</reference>
<dbReference type="Gene3D" id="3.20.20.370">
    <property type="entry name" value="Glycoside hydrolase/deacetylase"/>
    <property type="match status" value="1"/>
</dbReference>
<dbReference type="InterPro" id="IPR011330">
    <property type="entry name" value="Glyco_hydro/deAcase_b/a-brl"/>
</dbReference>
<dbReference type="Pfam" id="PF04101">
    <property type="entry name" value="Glyco_tran_28_C"/>
    <property type="match status" value="1"/>
</dbReference>
<evidence type="ECO:0000313" key="2">
    <source>
        <dbReference type="EMBL" id="ANY77663.1"/>
    </source>
</evidence>
<dbReference type="PANTHER" id="PTHR21015">
    <property type="entry name" value="UDP-N-ACETYLGLUCOSAMINE--N-ACETYLMURAMYL-(PENTAPEPTIDE) PYROPHOSPHORYL-UNDECAPRENOL N-ACETYLGLUCOSAMINE TRANSFERASE 1"/>
    <property type="match status" value="1"/>
</dbReference>
<accession>A0A1B2ECG2</accession>
<evidence type="ECO:0000259" key="1">
    <source>
        <dbReference type="Pfam" id="PF04101"/>
    </source>
</evidence>
<dbReference type="SUPFAM" id="SSF88713">
    <property type="entry name" value="Glycoside hydrolase/deacetylase"/>
    <property type="match status" value="1"/>
</dbReference>
<sequence>MSLRVLIAVTHLLGAGHLTRAAALARAFARQGHETVLVSGGSPARLADLGNVTFVQLPPVQTVGTDFRTLLDDALKPIDDAYLDRRRTLLLDTLKTVRPDILVTELFPFGRRVLAREFMALLDAARAMNPRPRVLCSIRDILVASSKPERIAEAHERVLGHYDAVLVHGDPNLVPLDDSWPLDERIRPLIRYTGYVDENEAAIPESIRQGIVVSGGSSAASLPLYRAALAAAYRIDDRCWHVLVGRGVPEADFQALRQGAPAHAAVERARPDFRALLAEAELSVSQSGYNTVVDLLRCGVQAVLVPFEAGHETEQRLRAERLKTLGLAEVIPEEELSPETLVSALRKALPRHPSAAAPISLDGARRSVGIAEDIFRSAPRHRLTIDWSPLDAALTRAADHGCPVRFWWRDDDAVADTPQLDRLLTLARRYEAGLGLAVIPARLDDSLASRLADEERAFALVHGLHHANHAPAGEKKAEFGAHRSLSIMAADAEQALHMARKRLGHKLLPVFVPPWNRISQDLLPHLARLGFAGLSTFTDRKTAFPTAGLLQINTHVDPIDWHGTRSLADPAEVVARLAAAVERRVAGAADRDEPIGFLTHHLVHDDVIWSLCERLIAQLASRGILFLRPDECFTIETKSHLRSNGI</sequence>
<dbReference type="KEGG" id="moc:BB934_04965"/>
<organism evidence="2">
    <name type="scientific">Microvirga ossetica</name>
    <dbReference type="NCBI Taxonomy" id="1882682"/>
    <lineage>
        <taxon>Bacteria</taxon>
        <taxon>Pseudomonadati</taxon>
        <taxon>Pseudomonadota</taxon>
        <taxon>Alphaproteobacteria</taxon>
        <taxon>Hyphomicrobiales</taxon>
        <taxon>Methylobacteriaceae</taxon>
        <taxon>Microvirga</taxon>
    </lineage>
</organism>
<keyword evidence="2" id="KW-0808">Transferase</keyword>
<proteinExistence type="predicted"/>
<dbReference type="AlphaFoldDB" id="A0A1B2ECG2"/>
<feature type="domain" description="Glycosyl transferase family 28 C-terminal" evidence="1">
    <location>
        <begin position="211"/>
        <end position="354"/>
    </location>
</feature>
<dbReference type="InterPro" id="IPR049591">
    <property type="entry name" value="CE4_u4-like"/>
</dbReference>
<dbReference type="InterPro" id="IPR007235">
    <property type="entry name" value="Glyco_trans_28_C"/>
</dbReference>
<dbReference type="PANTHER" id="PTHR21015:SF28">
    <property type="entry name" value="SLL1722 PROTEIN"/>
    <property type="match status" value="1"/>
</dbReference>
<name>A0A1B2ECG2_9HYPH</name>
<dbReference type="CDD" id="cd10928">
    <property type="entry name" value="CE4_u4"/>
    <property type="match status" value="1"/>
</dbReference>
<dbReference type="SUPFAM" id="SSF53756">
    <property type="entry name" value="UDP-Glycosyltransferase/glycogen phosphorylase"/>
    <property type="match status" value="1"/>
</dbReference>
<protein>
    <submittedName>
        <fullName evidence="2">Glycosyl transferase family 28</fullName>
    </submittedName>
</protein>
<dbReference type="OrthoDB" id="503443at2"/>
<dbReference type="GO" id="GO:0016758">
    <property type="term" value="F:hexosyltransferase activity"/>
    <property type="evidence" value="ECO:0007669"/>
    <property type="project" value="InterPro"/>
</dbReference>
<dbReference type="RefSeq" id="WP_099508649.1">
    <property type="nucleotide sequence ID" value="NZ_CP016616.1"/>
</dbReference>
<dbReference type="GO" id="GO:0005975">
    <property type="term" value="P:carbohydrate metabolic process"/>
    <property type="evidence" value="ECO:0007669"/>
    <property type="project" value="InterPro"/>
</dbReference>
<dbReference type="Gene3D" id="3.40.50.2000">
    <property type="entry name" value="Glycogen Phosphorylase B"/>
    <property type="match status" value="2"/>
</dbReference>